<organism evidence="4 5">
    <name type="scientific">Suillus discolor</name>
    <dbReference type="NCBI Taxonomy" id="1912936"/>
    <lineage>
        <taxon>Eukaryota</taxon>
        <taxon>Fungi</taxon>
        <taxon>Dikarya</taxon>
        <taxon>Basidiomycota</taxon>
        <taxon>Agaricomycotina</taxon>
        <taxon>Agaricomycetes</taxon>
        <taxon>Agaricomycetidae</taxon>
        <taxon>Boletales</taxon>
        <taxon>Suillineae</taxon>
        <taxon>Suillaceae</taxon>
        <taxon>Suillus</taxon>
    </lineage>
</organism>
<sequence>MSNINQSNGSSPVPLDTTAVARGSSGQPPNKVHRFLSKVKDGVTKKIHRSKNLCSCDPVQDTSAVVQQVPDPKSVNKALQDAGHGADQMKSLWGHVRPVLSAGENGPAALDDVDSIETTYLQPLRTFDTVIGTIAEVHPYAKMALGVLSCASKIILAQADRDDAVLDLYKKLGQLYGFITQDDTLLKILSMREILGQISQQTLECANFIRDYSEKKSFWERLGKNIISETNDTIQQYNDVLDVLMQNFCDQVTRDVATYIHNTSEILEFSGTRKEILSDIMEWINDSREDVERVLWLSGPAGMGKSAIAHTIANSFIRVGGLGSCYCFDQNEKDRHKKVFTTIARNLADPDAVKNQTALKTTSDVVQQWQKLLIEPLGKLSESPVGPVVIVIDALDESGEVETRSNLLCILSSKLRDPTITHIMKLPKNFQIIVTSRLLRDIQNSFAGAQCYADRRSACVN</sequence>
<comment type="caution">
    <text evidence="4">The sequence shown here is derived from an EMBL/GenBank/DDBJ whole genome shotgun (WGS) entry which is preliminary data.</text>
</comment>
<dbReference type="SUPFAM" id="SSF52540">
    <property type="entry name" value="P-loop containing nucleoside triphosphate hydrolases"/>
    <property type="match status" value="1"/>
</dbReference>
<accession>A0A9P7ETK9</accession>
<proteinExistence type="predicted"/>
<dbReference type="PANTHER" id="PTHR10039">
    <property type="entry name" value="AMELOGENIN"/>
    <property type="match status" value="1"/>
</dbReference>
<evidence type="ECO:0000313" key="5">
    <source>
        <dbReference type="Proteomes" id="UP000823399"/>
    </source>
</evidence>
<keyword evidence="5" id="KW-1185">Reference proteome</keyword>
<feature type="domain" description="Nephrocystin 3-like N-terminal" evidence="3">
    <location>
        <begin position="272"/>
        <end position="437"/>
    </location>
</feature>
<feature type="region of interest" description="Disordered" evidence="2">
    <location>
        <begin position="1"/>
        <end position="32"/>
    </location>
</feature>
<dbReference type="InterPro" id="IPR027417">
    <property type="entry name" value="P-loop_NTPase"/>
</dbReference>
<dbReference type="Pfam" id="PF24883">
    <property type="entry name" value="NPHP3_N"/>
    <property type="match status" value="1"/>
</dbReference>
<keyword evidence="1" id="KW-0677">Repeat</keyword>
<dbReference type="GeneID" id="64705289"/>
<evidence type="ECO:0000259" key="3">
    <source>
        <dbReference type="Pfam" id="PF24883"/>
    </source>
</evidence>
<name>A0A9P7ETK9_9AGAM</name>
<dbReference type="Gene3D" id="3.40.50.300">
    <property type="entry name" value="P-loop containing nucleotide triphosphate hydrolases"/>
    <property type="match status" value="1"/>
</dbReference>
<dbReference type="Proteomes" id="UP000823399">
    <property type="component" value="Unassembled WGS sequence"/>
</dbReference>
<protein>
    <recommendedName>
        <fullName evidence="3">Nephrocystin 3-like N-terminal domain-containing protein</fullName>
    </recommendedName>
</protein>
<dbReference type="AlphaFoldDB" id="A0A9P7ETK9"/>
<dbReference type="EMBL" id="JABBWM010000127">
    <property type="protein sequence ID" value="KAG2087911.1"/>
    <property type="molecule type" value="Genomic_DNA"/>
</dbReference>
<gene>
    <name evidence="4" type="ORF">F5147DRAFT_789725</name>
</gene>
<dbReference type="OrthoDB" id="3267051at2759"/>
<reference evidence="4" key="1">
    <citation type="journal article" date="2020" name="New Phytol.">
        <title>Comparative genomics reveals dynamic genome evolution in host specialist ectomycorrhizal fungi.</title>
        <authorList>
            <person name="Lofgren L.A."/>
            <person name="Nguyen N.H."/>
            <person name="Vilgalys R."/>
            <person name="Ruytinx J."/>
            <person name="Liao H.L."/>
            <person name="Branco S."/>
            <person name="Kuo A."/>
            <person name="LaButti K."/>
            <person name="Lipzen A."/>
            <person name="Andreopoulos W."/>
            <person name="Pangilinan J."/>
            <person name="Riley R."/>
            <person name="Hundley H."/>
            <person name="Na H."/>
            <person name="Barry K."/>
            <person name="Grigoriev I.V."/>
            <person name="Stajich J.E."/>
            <person name="Kennedy P.G."/>
        </authorList>
    </citation>
    <scope>NUCLEOTIDE SEQUENCE</scope>
    <source>
        <strain evidence="4">FC423</strain>
    </source>
</reference>
<evidence type="ECO:0000313" key="4">
    <source>
        <dbReference type="EMBL" id="KAG2087911.1"/>
    </source>
</evidence>
<feature type="compositionally biased region" description="Polar residues" evidence="2">
    <location>
        <begin position="1"/>
        <end position="11"/>
    </location>
</feature>
<dbReference type="RefSeq" id="XP_041285375.1">
    <property type="nucleotide sequence ID" value="XM_041443030.1"/>
</dbReference>
<evidence type="ECO:0000256" key="1">
    <source>
        <dbReference type="ARBA" id="ARBA00022737"/>
    </source>
</evidence>
<dbReference type="InterPro" id="IPR056884">
    <property type="entry name" value="NPHP3-like_N"/>
</dbReference>
<evidence type="ECO:0000256" key="2">
    <source>
        <dbReference type="SAM" id="MobiDB-lite"/>
    </source>
</evidence>
<dbReference type="PANTHER" id="PTHR10039:SF17">
    <property type="entry name" value="FUNGAL STAND N-TERMINAL GOODBYE DOMAIN-CONTAINING PROTEIN-RELATED"/>
    <property type="match status" value="1"/>
</dbReference>